<accession>A0A4Y2GS52</accession>
<comment type="caution">
    <text evidence="1">The sequence shown here is derived from an EMBL/GenBank/DDBJ whole genome shotgun (WGS) entry which is preliminary data.</text>
</comment>
<organism evidence="1 2">
    <name type="scientific">Araneus ventricosus</name>
    <name type="common">Orbweaver spider</name>
    <name type="synonym">Epeira ventricosa</name>
    <dbReference type="NCBI Taxonomy" id="182803"/>
    <lineage>
        <taxon>Eukaryota</taxon>
        <taxon>Metazoa</taxon>
        <taxon>Ecdysozoa</taxon>
        <taxon>Arthropoda</taxon>
        <taxon>Chelicerata</taxon>
        <taxon>Arachnida</taxon>
        <taxon>Araneae</taxon>
        <taxon>Araneomorphae</taxon>
        <taxon>Entelegynae</taxon>
        <taxon>Araneoidea</taxon>
        <taxon>Araneidae</taxon>
        <taxon>Araneus</taxon>
    </lineage>
</organism>
<protein>
    <submittedName>
        <fullName evidence="1">Uncharacterized protein</fullName>
    </submittedName>
</protein>
<dbReference type="Proteomes" id="UP000499080">
    <property type="component" value="Unassembled WGS sequence"/>
</dbReference>
<evidence type="ECO:0000313" key="1">
    <source>
        <dbReference type="EMBL" id="GBM55649.1"/>
    </source>
</evidence>
<keyword evidence="2" id="KW-1185">Reference proteome</keyword>
<gene>
    <name evidence="1" type="ORF">AVEN_19218_1</name>
</gene>
<reference evidence="1 2" key="1">
    <citation type="journal article" date="2019" name="Sci. Rep.">
        <title>Orb-weaving spider Araneus ventricosus genome elucidates the spidroin gene catalogue.</title>
        <authorList>
            <person name="Kono N."/>
            <person name="Nakamura H."/>
            <person name="Ohtoshi R."/>
            <person name="Moran D.A.P."/>
            <person name="Shinohara A."/>
            <person name="Yoshida Y."/>
            <person name="Fujiwara M."/>
            <person name="Mori M."/>
            <person name="Tomita M."/>
            <person name="Arakawa K."/>
        </authorList>
    </citation>
    <scope>NUCLEOTIDE SEQUENCE [LARGE SCALE GENOMIC DNA]</scope>
</reference>
<proteinExistence type="predicted"/>
<evidence type="ECO:0000313" key="2">
    <source>
        <dbReference type="Proteomes" id="UP000499080"/>
    </source>
</evidence>
<name>A0A4Y2GS52_ARAVE</name>
<dbReference type="EMBL" id="BGPR01001511">
    <property type="protein sequence ID" value="GBM55649.1"/>
    <property type="molecule type" value="Genomic_DNA"/>
</dbReference>
<dbReference type="AlphaFoldDB" id="A0A4Y2GS52"/>
<sequence length="135" mass="15818">MTKCHENVKAVQRAWKEEFRKKNWPHERTIRMVQDDEKAMATATASVTTDEAKERVDDFLLLIIYTHRSLTRHTPIQLPALMIMYTKFGLNCSKLAPSIRLFFKLCPLGQPLFSVHQGNVHRRWFMYSGLEPITL</sequence>